<keyword evidence="4" id="KW-1185">Reference proteome</keyword>
<keyword evidence="1" id="KW-1133">Transmembrane helix</keyword>
<evidence type="ECO:0000313" key="3">
    <source>
        <dbReference type="EMBL" id="TNN30660.1"/>
    </source>
</evidence>
<gene>
    <name evidence="3" type="ORF">EYF80_059188</name>
</gene>
<sequence>MLFLFVICFCLATRDVALTEQSSHNKAQQKTKPCLRLSGSHKGHWTPAALGPAEFLDRLLTWEALVADKPPGHRPESRSPPVPVIFFKPHHPGNPFAPKPQKPGNPSSYQTGNPFVYYKPMQPYYPPLVFPPLQPTTVPAAASMPTVPAVPSAASEPPPVPVSSVPGVPPPVPVPGVPPQVPVPGVPSPVPVPGVPLPVPVPGVPSPVPIPGVSPPAPVPEVPVPDVPPPVPYPEFPVFRCWFRSRLFSRRFQSLMFRFRLRPALVLPIPSWSVRVCSMCTLSPHLSVYCIYCVFCFLDSFIPCTCPRISLPSHVIHLFSLLYIVPLFPLSVAGLLSFPVLSFVCYPACFDPACPFWTLLLYVICFCLIKERLLLFKFRSLRMSFCTSLPVT</sequence>
<dbReference type="AlphaFoldDB" id="A0A4Z2EPX3"/>
<keyword evidence="1" id="KW-0472">Membrane</keyword>
<keyword evidence="2" id="KW-0732">Signal</keyword>
<reference evidence="3 4" key="1">
    <citation type="submission" date="2019-03" db="EMBL/GenBank/DDBJ databases">
        <title>First draft genome of Liparis tanakae, snailfish: a comprehensive survey of snailfish specific genes.</title>
        <authorList>
            <person name="Kim W."/>
            <person name="Song I."/>
            <person name="Jeong J.-H."/>
            <person name="Kim D."/>
            <person name="Kim S."/>
            <person name="Ryu S."/>
            <person name="Song J.Y."/>
            <person name="Lee S.K."/>
        </authorList>
    </citation>
    <scope>NUCLEOTIDE SEQUENCE [LARGE SCALE GENOMIC DNA]</scope>
    <source>
        <tissue evidence="3">Muscle</tissue>
    </source>
</reference>
<evidence type="ECO:0000256" key="1">
    <source>
        <dbReference type="SAM" id="Phobius"/>
    </source>
</evidence>
<organism evidence="3 4">
    <name type="scientific">Liparis tanakae</name>
    <name type="common">Tanaka's snailfish</name>
    <dbReference type="NCBI Taxonomy" id="230148"/>
    <lineage>
        <taxon>Eukaryota</taxon>
        <taxon>Metazoa</taxon>
        <taxon>Chordata</taxon>
        <taxon>Craniata</taxon>
        <taxon>Vertebrata</taxon>
        <taxon>Euteleostomi</taxon>
        <taxon>Actinopterygii</taxon>
        <taxon>Neopterygii</taxon>
        <taxon>Teleostei</taxon>
        <taxon>Neoteleostei</taxon>
        <taxon>Acanthomorphata</taxon>
        <taxon>Eupercaria</taxon>
        <taxon>Perciformes</taxon>
        <taxon>Cottioidei</taxon>
        <taxon>Cottales</taxon>
        <taxon>Liparidae</taxon>
        <taxon>Liparis</taxon>
    </lineage>
</organism>
<feature type="transmembrane region" description="Helical" evidence="1">
    <location>
        <begin position="356"/>
        <end position="375"/>
    </location>
</feature>
<name>A0A4Z2EPX3_9TELE</name>
<proteinExistence type="predicted"/>
<feature type="transmembrane region" description="Helical" evidence="1">
    <location>
        <begin position="318"/>
        <end position="344"/>
    </location>
</feature>
<evidence type="ECO:0000313" key="4">
    <source>
        <dbReference type="Proteomes" id="UP000314294"/>
    </source>
</evidence>
<feature type="transmembrane region" description="Helical" evidence="1">
    <location>
        <begin position="286"/>
        <end position="306"/>
    </location>
</feature>
<dbReference type="Proteomes" id="UP000314294">
    <property type="component" value="Unassembled WGS sequence"/>
</dbReference>
<protein>
    <submittedName>
        <fullName evidence="3">Uncharacterized protein</fullName>
    </submittedName>
</protein>
<comment type="caution">
    <text evidence="3">The sequence shown here is derived from an EMBL/GenBank/DDBJ whole genome shotgun (WGS) entry which is preliminary data.</text>
</comment>
<dbReference type="PRINTS" id="PR01217">
    <property type="entry name" value="PRICHEXTENSN"/>
</dbReference>
<feature type="signal peptide" evidence="2">
    <location>
        <begin position="1"/>
        <end position="19"/>
    </location>
</feature>
<keyword evidence="1" id="KW-0812">Transmembrane</keyword>
<dbReference type="EMBL" id="SRLO01004252">
    <property type="protein sequence ID" value="TNN30660.1"/>
    <property type="molecule type" value="Genomic_DNA"/>
</dbReference>
<feature type="chain" id="PRO_5021247814" evidence="2">
    <location>
        <begin position="20"/>
        <end position="392"/>
    </location>
</feature>
<accession>A0A4Z2EPX3</accession>
<evidence type="ECO:0000256" key="2">
    <source>
        <dbReference type="SAM" id="SignalP"/>
    </source>
</evidence>